<reference evidence="1 2" key="1">
    <citation type="submission" date="2019-01" db="EMBL/GenBank/DDBJ databases">
        <authorList>
            <person name="Sayadi A."/>
        </authorList>
    </citation>
    <scope>NUCLEOTIDE SEQUENCE [LARGE SCALE GENOMIC DNA]</scope>
</reference>
<organism evidence="1 2">
    <name type="scientific">Callosobruchus maculatus</name>
    <name type="common">Southern cowpea weevil</name>
    <name type="synonym">Pulse bruchid</name>
    <dbReference type="NCBI Taxonomy" id="64391"/>
    <lineage>
        <taxon>Eukaryota</taxon>
        <taxon>Metazoa</taxon>
        <taxon>Ecdysozoa</taxon>
        <taxon>Arthropoda</taxon>
        <taxon>Hexapoda</taxon>
        <taxon>Insecta</taxon>
        <taxon>Pterygota</taxon>
        <taxon>Neoptera</taxon>
        <taxon>Endopterygota</taxon>
        <taxon>Coleoptera</taxon>
        <taxon>Polyphaga</taxon>
        <taxon>Cucujiformia</taxon>
        <taxon>Chrysomeloidea</taxon>
        <taxon>Chrysomelidae</taxon>
        <taxon>Bruchinae</taxon>
        <taxon>Bruchini</taxon>
        <taxon>Callosobruchus</taxon>
    </lineage>
</organism>
<evidence type="ECO:0000313" key="1">
    <source>
        <dbReference type="EMBL" id="VEN38440.1"/>
    </source>
</evidence>
<keyword evidence="2" id="KW-1185">Reference proteome</keyword>
<gene>
    <name evidence="1" type="ORF">CALMAC_LOCUS3340</name>
</gene>
<dbReference type="EMBL" id="CAACVG010004531">
    <property type="protein sequence ID" value="VEN38440.1"/>
    <property type="molecule type" value="Genomic_DNA"/>
</dbReference>
<sequence>YYLSLATVESDTEGKPTEDTTNVLNVDRNLNFPVAFVPISEKLAEEKRVQQKPTPKEAKRIYKKFHKLIDKIVRRVSERKPISQSDAKRLKRLINSISKLREHNYSGIDFY</sequence>
<protein>
    <submittedName>
        <fullName evidence="1">Uncharacterized protein</fullName>
    </submittedName>
</protein>
<dbReference type="AlphaFoldDB" id="A0A653BSE6"/>
<evidence type="ECO:0000313" key="2">
    <source>
        <dbReference type="Proteomes" id="UP000410492"/>
    </source>
</evidence>
<feature type="non-terminal residue" evidence="1">
    <location>
        <position position="1"/>
    </location>
</feature>
<proteinExistence type="predicted"/>
<dbReference type="Proteomes" id="UP000410492">
    <property type="component" value="Unassembled WGS sequence"/>
</dbReference>
<name>A0A653BSE6_CALMS</name>
<accession>A0A653BSE6</accession>